<evidence type="ECO:0000256" key="1">
    <source>
        <dbReference type="ARBA" id="ARBA00010900"/>
    </source>
</evidence>
<dbReference type="GO" id="GO:0071008">
    <property type="term" value="C:U2-type post-mRNA release spliceosomal complex"/>
    <property type="evidence" value="ECO:0007669"/>
    <property type="project" value="TreeGrafter"/>
</dbReference>
<dbReference type="EMBL" id="CP058605">
    <property type="protein sequence ID" value="QLG71653.1"/>
    <property type="molecule type" value="Genomic_DNA"/>
</dbReference>
<dbReference type="GeneID" id="59235315"/>
<reference evidence="3 4" key="1">
    <citation type="submission" date="2020-07" db="EMBL/GenBank/DDBJ databases">
        <title>The yeast mating-type switching endonuclease HO is a domesticated member of an unorthodox homing genetic element family.</title>
        <authorList>
            <person name="Coughlan A.Y."/>
            <person name="Lombardi L."/>
            <person name="Braun-Galleani S."/>
            <person name="Martos A.R."/>
            <person name="Galeote V."/>
            <person name="Bigey F."/>
            <person name="Dequin S."/>
            <person name="Byrne K.P."/>
            <person name="Wolfe K.H."/>
        </authorList>
    </citation>
    <scope>NUCLEOTIDE SEQUENCE [LARGE SCALE GENOMIC DNA]</scope>
    <source>
        <strain evidence="3 4">NRRL Y-6702</strain>
    </source>
</reference>
<comment type="similarity">
    <text evidence="1">Belongs to the TFP11/STIP family.</text>
</comment>
<gene>
    <name evidence="3" type="ORF">HG535_0B06990</name>
</gene>
<dbReference type="SMART" id="SM00443">
    <property type="entry name" value="G_patch"/>
    <property type="match status" value="1"/>
</dbReference>
<dbReference type="PANTHER" id="PTHR23329">
    <property type="entry name" value="TUFTELIN-INTERACTING PROTEIN 11-RELATED"/>
    <property type="match status" value="1"/>
</dbReference>
<dbReference type="InterPro" id="IPR000467">
    <property type="entry name" value="G_patch_dom"/>
</dbReference>
<dbReference type="InterPro" id="IPR045211">
    <property type="entry name" value="TFP11/STIP/Ntr1"/>
</dbReference>
<accession>A0A7H9AZJ5</accession>
<dbReference type="InterPro" id="IPR022783">
    <property type="entry name" value="GCFC_dom"/>
</dbReference>
<dbReference type="KEGG" id="zmk:HG535_0B06990"/>
<evidence type="ECO:0000313" key="3">
    <source>
        <dbReference type="EMBL" id="QLG71653.1"/>
    </source>
</evidence>
<name>A0A7H9AZJ5_ZYGMR</name>
<protein>
    <recommendedName>
        <fullName evidence="2">G-patch domain-containing protein</fullName>
    </recommendedName>
</protein>
<feature type="domain" description="G-patch" evidence="2">
    <location>
        <begin position="56"/>
        <end position="103"/>
    </location>
</feature>
<dbReference type="RefSeq" id="XP_037143381.1">
    <property type="nucleotide sequence ID" value="XM_037287486.1"/>
</dbReference>
<evidence type="ECO:0000313" key="4">
    <source>
        <dbReference type="Proteomes" id="UP000509704"/>
    </source>
</evidence>
<sequence length="678" mass="79563">MVSSTFDRHFIKKRKLRPYGNIEDEEETIVDDVGGTVEGMQDASYQNEASKRMTKKYGIGARLLSKMGYVEGKGLGWNGSGIAEPIQAEQRPLPNAGLGMLSSLEIDSQEDEEVESSSDEEKGHKIIQNSVLFNKTTTEHLSRNAADSKTREIQKLIRDFQFKFGLDFKQDRIEQLEASGPEAGQKLKVIMEEALDVQQNLNALDHRIEYLEPKLTDIEEEEQLLGDISVEWNEASIIDAAGLILKLADTELVDRMICSLLQRRCADLPWDPLDASNIILTQLVPLVEILKYQMDSNPDLLNRTQTVLFTIVFNKLLGHWQNCFLNREKINTVIRLLMDYEPILRFIGCFTYIKTKFIYPQLIEALRSWDISNSDNSPPRIWMFDFIVIIDEDFLKELKQLVERKISGYCQDWHHSKSRPISKLDILFSREILGERYSKIIQTFFLPKFIDQLWEKHFDPTIDLENWRSISFEEGTYYYLMKLQEYKQFFDEEEYKLLLHGVFNELNKILYQWILYSPMRDRKKAQSWFNSIINAMFNHNVPIEMELVEIRRTLNFLDDTNLTPIHDELFDLSEHLNLKENEADQYSNVYCFDNIPLRKISNTFKDVLLDYCEENGYKFEKLHDQYAVIPYGSRRESLVPIFVVKSQEKKYHLAIKDDILWVRKRNGNFVPIFLYRIG</sequence>
<dbReference type="Pfam" id="PF01585">
    <property type="entry name" value="G-patch"/>
    <property type="match status" value="1"/>
</dbReference>
<evidence type="ECO:0000259" key="2">
    <source>
        <dbReference type="PROSITE" id="PS50174"/>
    </source>
</evidence>
<dbReference type="PANTHER" id="PTHR23329:SF1">
    <property type="entry name" value="TUFTELIN-INTERACTING PROTEIN 11"/>
    <property type="match status" value="1"/>
</dbReference>
<dbReference type="Pfam" id="PF07842">
    <property type="entry name" value="GCFC"/>
    <property type="match status" value="1"/>
</dbReference>
<proteinExistence type="inferred from homology"/>
<dbReference type="AlphaFoldDB" id="A0A7H9AZJ5"/>
<dbReference type="PROSITE" id="PS50174">
    <property type="entry name" value="G_PATCH"/>
    <property type="match status" value="1"/>
</dbReference>
<dbReference type="OrthoDB" id="4822at2759"/>
<keyword evidence="4" id="KW-1185">Reference proteome</keyword>
<dbReference type="GO" id="GO:0000390">
    <property type="term" value="P:spliceosomal complex disassembly"/>
    <property type="evidence" value="ECO:0007669"/>
    <property type="project" value="InterPro"/>
</dbReference>
<dbReference type="Proteomes" id="UP000509704">
    <property type="component" value="Chromosome 2"/>
</dbReference>
<dbReference type="GO" id="GO:0003676">
    <property type="term" value="F:nucleic acid binding"/>
    <property type="evidence" value="ECO:0007669"/>
    <property type="project" value="InterPro"/>
</dbReference>
<organism evidence="3 4">
    <name type="scientific">Zygotorulaspora mrakii</name>
    <name type="common">Zygosaccharomyces mrakii</name>
    <dbReference type="NCBI Taxonomy" id="42260"/>
    <lineage>
        <taxon>Eukaryota</taxon>
        <taxon>Fungi</taxon>
        <taxon>Dikarya</taxon>
        <taxon>Ascomycota</taxon>
        <taxon>Saccharomycotina</taxon>
        <taxon>Saccharomycetes</taxon>
        <taxon>Saccharomycetales</taxon>
        <taxon>Saccharomycetaceae</taxon>
        <taxon>Zygotorulaspora</taxon>
    </lineage>
</organism>